<name>A0A923LAJ6_9FIRM</name>
<keyword evidence="2" id="KW-1185">Reference proteome</keyword>
<dbReference type="Proteomes" id="UP000649345">
    <property type="component" value="Unassembled WGS sequence"/>
</dbReference>
<dbReference type="RefSeq" id="WP_186873323.1">
    <property type="nucleotide sequence ID" value="NZ_JACOOR010000002.1"/>
</dbReference>
<evidence type="ECO:0000313" key="1">
    <source>
        <dbReference type="EMBL" id="MBC5658738.1"/>
    </source>
</evidence>
<gene>
    <name evidence="1" type="ORF">H8S44_02980</name>
</gene>
<proteinExistence type="predicted"/>
<sequence>MQKKKLYGTVVGQEHISFALDGFTCVFINSHTDSRSMEKLNQKQGCIVGKTTGNKYVYLYCGQEFKIHREATLKTWLYFVSSDPEPGAFQSLILTGGVLNKLYWKAGLRTEEEDGRRFLDFRKDSMKWELKGKALEGTLEVASGIREGVSAEKGDYIEVTDTTLELILGQSREFSDFSEVYGCLLRLCQFMAFRQNVGFDRILLGRKSENIPELYEEMAECFVRHDWEQITEKKIFSCITFQALGDCLPPLLASIAENRPKKPKFNIGFIPEHDKDVYFITSMNVREVCSALESEMELSKVKVERDAEFKKLVTEMKGLVKAHRDGEHPLKEANDYQFIFGTLDHMSGALADKIEICFQKYQPLLGEYISCRHIDELVSYRNTITHGSYMQLDGQLAETTFILMKLVYCCVLKRVGMEDAKVRELMERRVVS</sequence>
<comment type="caution">
    <text evidence="1">The sequence shown here is derived from an EMBL/GenBank/DDBJ whole genome shotgun (WGS) entry which is preliminary data.</text>
</comment>
<dbReference type="EMBL" id="JACOOR010000002">
    <property type="protein sequence ID" value="MBC5658738.1"/>
    <property type="molecule type" value="Genomic_DNA"/>
</dbReference>
<evidence type="ECO:0008006" key="3">
    <source>
        <dbReference type="Google" id="ProtNLM"/>
    </source>
</evidence>
<accession>A0A923LAJ6</accession>
<protein>
    <recommendedName>
        <fullName evidence="3">ApeA N-terminal domain-containing protein</fullName>
    </recommendedName>
</protein>
<evidence type="ECO:0000313" key="2">
    <source>
        <dbReference type="Proteomes" id="UP000649345"/>
    </source>
</evidence>
<organism evidence="1 2">
    <name type="scientific">Anaerosacchariphilus hominis</name>
    <dbReference type="NCBI Taxonomy" id="2763017"/>
    <lineage>
        <taxon>Bacteria</taxon>
        <taxon>Bacillati</taxon>
        <taxon>Bacillota</taxon>
        <taxon>Clostridia</taxon>
        <taxon>Lachnospirales</taxon>
        <taxon>Lachnospiraceae</taxon>
        <taxon>Anaerosacchariphilus</taxon>
    </lineage>
</organism>
<reference evidence="1" key="1">
    <citation type="submission" date="2020-08" db="EMBL/GenBank/DDBJ databases">
        <title>Genome public.</title>
        <authorList>
            <person name="Liu C."/>
            <person name="Sun Q."/>
        </authorList>
    </citation>
    <scope>NUCLEOTIDE SEQUENCE</scope>
    <source>
        <strain evidence="1">NSJ-68</strain>
    </source>
</reference>
<dbReference type="AlphaFoldDB" id="A0A923LAJ6"/>